<dbReference type="Proteomes" id="UP000308768">
    <property type="component" value="Unassembled WGS sequence"/>
</dbReference>
<dbReference type="Gene3D" id="3.40.50.720">
    <property type="entry name" value="NAD(P)-binding Rossmann-like Domain"/>
    <property type="match status" value="1"/>
</dbReference>
<comment type="similarity">
    <text evidence="2">Belongs to the zinc-containing alcohol dehydrogenase family.</text>
</comment>
<dbReference type="STRING" id="331657.A0A4U0W2J0"/>
<dbReference type="GO" id="GO:0046872">
    <property type="term" value="F:metal ion binding"/>
    <property type="evidence" value="ECO:0007669"/>
    <property type="project" value="UniProtKB-KW"/>
</dbReference>
<dbReference type="GO" id="GO:0004022">
    <property type="term" value="F:alcohol dehydrogenase (NAD+) activity"/>
    <property type="evidence" value="ECO:0007669"/>
    <property type="project" value="TreeGrafter"/>
</dbReference>
<comment type="caution">
    <text evidence="8">The sequence shown here is derived from an EMBL/GenBank/DDBJ whole genome shotgun (WGS) entry which is preliminary data.</text>
</comment>
<evidence type="ECO:0000259" key="7">
    <source>
        <dbReference type="Pfam" id="PF00107"/>
    </source>
</evidence>
<proteinExistence type="inferred from homology"/>
<dbReference type="SUPFAM" id="SSF51735">
    <property type="entry name" value="NAD(P)-binding Rossmann-fold domains"/>
    <property type="match status" value="1"/>
</dbReference>
<evidence type="ECO:0000256" key="1">
    <source>
        <dbReference type="ARBA" id="ARBA00001947"/>
    </source>
</evidence>
<feature type="domain" description="Alcohol dehydrogenase-like C-terminal" evidence="7">
    <location>
        <begin position="74"/>
        <end position="195"/>
    </location>
</feature>
<dbReference type="FunFam" id="3.40.50.720:FF:000039">
    <property type="entry name" value="Alcohol dehydrogenase AdhP"/>
    <property type="match status" value="1"/>
</dbReference>
<dbReference type="AlphaFoldDB" id="A0A4U0W2J0"/>
<dbReference type="Pfam" id="PF00107">
    <property type="entry name" value="ADH_zinc_N"/>
    <property type="match status" value="1"/>
</dbReference>
<evidence type="ECO:0000256" key="3">
    <source>
        <dbReference type="ARBA" id="ARBA00022723"/>
    </source>
</evidence>
<dbReference type="InterPro" id="IPR013149">
    <property type="entry name" value="ADH-like_C"/>
</dbReference>
<dbReference type="InterPro" id="IPR011032">
    <property type="entry name" value="GroES-like_sf"/>
</dbReference>
<gene>
    <name evidence="8" type="ORF">B0A49_13946</name>
</gene>
<keyword evidence="9" id="KW-1185">Reference proteome</keyword>
<evidence type="ECO:0000256" key="4">
    <source>
        <dbReference type="ARBA" id="ARBA00022833"/>
    </source>
</evidence>
<evidence type="ECO:0000256" key="6">
    <source>
        <dbReference type="ARBA" id="ARBA00023027"/>
    </source>
</evidence>
<dbReference type="PANTHER" id="PTHR42940:SF7">
    <property type="entry name" value="ALCOHOL DEHYDROGENASE-LIKE N-TERMINAL DOMAIN-CONTAINING PROTEIN"/>
    <property type="match status" value="1"/>
</dbReference>
<dbReference type="Gene3D" id="3.90.180.10">
    <property type="entry name" value="Medium-chain alcohol dehydrogenases, catalytic domain"/>
    <property type="match status" value="1"/>
</dbReference>
<dbReference type="EMBL" id="NAJN01002185">
    <property type="protein sequence ID" value="TKA56317.1"/>
    <property type="molecule type" value="Genomic_DNA"/>
</dbReference>
<evidence type="ECO:0000256" key="2">
    <source>
        <dbReference type="ARBA" id="ARBA00008072"/>
    </source>
</evidence>
<name>A0A4U0W2J0_9PEZI</name>
<dbReference type="GO" id="GO:0005737">
    <property type="term" value="C:cytoplasm"/>
    <property type="evidence" value="ECO:0007669"/>
    <property type="project" value="TreeGrafter"/>
</dbReference>
<dbReference type="InterPro" id="IPR036291">
    <property type="entry name" value="NAD(P)-bd_dom_sf"/>
</dbReference>
<reference evidence="8 9" key="1">
    <citation type="submission" date="2017-03" db="EMBL/GenBank/DDBJ databases">
        <title>Genomes of endolithic fungi from Antarctica.</title>
        <authorList>
            <person name="Coleine C."/>
            <person name="Masonjones S."/>
            <person name="Stajich J.E."/>
        </authorList>
    </citation>
    <scope>NUCLEOTIDE SEQUENCE [LARGE SCALE GENOMIC DNA]</scope>
    <source>
        <strain evidence="8 9">CCFEE 5187</strain>
    </source>
</reference>
<keyword evidence="6" id="KW-0520">NAD</keyword>
<organism evidence="8 9">
    <name type="scientific">Cryomyces minteri</name>
    <dbReference type="NCBI Taxonomy" id="331657"/>
    <lineage>
        <taxon>Eukaryota</taxon>
        <taxon>Fungi</taxon>
        <taxon>Dikarya</taxon>
        <taxon>Ascomycota</taxon>
        <taxon>Pezizomycotina</taxon>
        <taxon>Dothideomycetes</taxon>
        <taxon>Dothideomycetes incertae sedis</taxon>
        <taxon>Cryomyces</taxon>
    </lineage>
</organism>
<evidence type="ECO:0000313" key="9">
    <source>
        <dbReference type="Proteomes" id="UP000308768"/>
    </source>
</evidence>
<sequence>MFQMCVNEQINGVTRDGGYGEYVTLHTEAVIAVPSDIDAAEFAPLLCAGVTVFNSLRNQHIIPGDIVAVQGLGGLGHLAVQYANKMGYKVVALSSSADKEKFARDLGAHEYINTSKEDVAQALQKMGGASCIMFTAPNSELIPGLLAGLGPLGKLLVLAAAAPVEINTASMIQKGTSIVAWPSGHALDCEESIDFAMRHNVSCMVEKFRLDDANDALQHMTSGKVRFRAVITMD</sequence>
<protein>
    <recommendedName>
        <fullName evidence="7">Alcohol dehydrogenase-like C-terminal domain-containing protein</fullName>
    </recommendedName>
</protein>
<keyword evidence="4" id="KW-0862">Zinc</keyword>
<dbReference type="SUPFAM" id="SSF50129">
    <property type="entry name" value="GroES-like"/>
    <property type="match status" value="1"/>
</dbReference>
<dbReference type="OrthoDB" id="1560166at2759"/>
<dbReference type="PANTHER" id="PTHR42940">
    <property type="entry name" value="ALCOHOL DEHYDROGENASE 1-RELATED"/>
    <property type="match status" value="1"/>
</dbReference>
<evidence type="ECO:0000313" key="8">
    <source>
        <dbReference type="EMBL" id="TKA56317.1"/>
    </source>
</evidence>
<evidence type="ECO:0000256" key="5">
    <source>
        <dbReference type="ARBA" id="ARBA00023002"/>
    </source>
</evidence>
<comment type="cofactor">
    <cofactor evidence="1">
        <name>Zn(2+)</name>
        <dbReference type="ChEBI" id="CHEBI:29105"/>
    </cofactor>
</comment>
<accession>A0A4U0W2J0</accession>
<keyword evidence="3" id="KW-0479">Metal-binding</keyword>
<keyword evidence="5" id="KW-0560">Oxidoreductase</keyword>